<reference evidence="2" key="1">
    <citation type="submission" date="2021-03" db="EMBL/GenBank/DDBJ databases">
        <title>Draft genome sequence of rust myrtle Austropuccinia psidii MF-1, a brazilian biotype.</title>
        <authorList>
            <person name="Quecine M.C."/>
            <person name="Pachon D.M.R."/>
            <person name="Bonatelli M.L."/>
            <person name="Correr F.H."/>
            <person name="Franceschini L.M."/>
            <person name="Leite T.F."/>
            <person name="Margarido G.R.A."/>
            <person name="Almeida C.A."/>
            <person name="Ferrarezi J.A."/>
            <person name="Labate C.A."/>
        </authorList>
    </citation>
    <scope>NUCLEOTIDE SEQUENCE</scope>
    <source>
        <strain evidence="2">MF-1</strain>
    </source>
</reference>
<comment type="caution">
    <text evidence="2">The sequence shown here is derived from an EMBL/GenBank/DDBJ whole genome shotgun (WGS) entry which is preliminary data.</text>
</comment>
<evidence type="ECO:0000313" key="3">
    <source>
        <dbReference type="Proteomes" id="UP000765509"/>
    </source>
</evidence>
<accession>A0A9Q3GLY8</accession>
<organism evidence="2 3">
    <name type="scientific">Austropuccinia psidii MF-1</name>
    <dbReference type="NCBI Taxonomy" id="1389203"/>
    <lineage>
        <taxon>Eukaryota</taxon>
        <taxon>Fungi</taxon>
        <taxon>Dikarya</taxon>
        <taxon>Basidiomycota</taxon>
        <taxon>Pucciniomycotina</taxon>
        <taxon>Pucciniomycetes</taxon>
        <taxon>Pucciniales</taxon>
        <taxon>Sphaerophragmiaceae</taxon>
        <taxon>Austropuccinia</taxon>
    </lineage>
</organism>
<feature type="compositionally biased region" description="Polar residues" evidence="1">
    <location>
        <begin position="100"/>
        <end position="122"/>
    </location>
</feature>
<dbReference type="EMBL" id="AVOT02002856">
    <property type="protein sequence ID" value="MBW0471775.1"/>
    <property type="molecule type" value="Genomic_DNA"/>
</dbReference>
<sequence length="122" mass="13742">MEASSGLPKNKKTVENLLSTWYNKSVRLVTGMMRQTPTVFLKYFGGLPSFTKQHIKLTHNYIHSRLAAPETNPFRRMVCEDLVNVPATHQSPQKKFLGKDSNQTTPHQGGNLKASFNPSLVE</sequence>
<proteinExistence type="predicted"/>
<name>A0A9Q3GLY8_9BASI</name>
<gene>
    <name evidence="2" type="ORF">O181_011490</name>
</gene>
<dbReference type="Proteomes" id="UP000765509">
    <property type="component" value="Unassembled WGS sequence"/>
</dbReference>
<dbReference type="AlphaFoldDB" id="A0A9Q3GLY8"/>
<keyword evidence="3" id="KW-1185">Reference proteome</keyword>
<evidence type="ECO:0000313" key="2">
    <source>
        <dbReference type="EMBL" id="MBW0471775.1"/>
    </source>
</evidence>
<feature type="region of interest" description="Disordered" evidence="1">
    <location>
        <begin position="90"/>
        <end position="122"/>
    </location>
</feature>
<evidence type="ECO:0000256" key="1">
    <source>
        <dbReference type="SAM" id="MobiDB-lite"/>
    </source>
</evidence>
<protein>
    <submittedName>
        <fullName evidence="2">Uncharacterized protein</fullName>
    </submittedName>
</protein>